<reference evidence="4 5" key="1">
    <citation type="journal article" date="2013" name="Genome Announc.">
        <title>Genome Sequence of the Obligate Gammaproteobacterial Methanotroph Methylomicrobium album Strain BG8.</title>
        <authorList>
            <person name="Kits K.D."/>
            <person name="Kalyuzhnaya M.G."/>
            <person name="Klotz M.G."/>
            <person name="Jetten M.S."/>
            <person name="Op den Camp H.J."/>
            <person name="Vuilleumier S."/>
            <person name="Bringel F."/>
            <person name="Dispirito A.A."/>
            <person name="Murrell J.C."/>
            <person name="Bruce D."/>
            <person name="Cheng J.F."/>
            <person name="Copeland A."/>
            <person name="Goodwin L."/>
            <person name="Hauser L."/>
            <person name="Lajus A."/>
            <person name="Land M.L."/>
            <person name="Lapidus A."/>
            <person name="Lucas S."/>
            <person name="Medigue C."/>
            <person name="Pitluck S."/>
            <person name="Woyke T."/>
            <person name="Zeytun A."/>
            <person name="Stein L.Y."/>
        </authorList>
    </citation>
    <scope>NUCLEOTIDE SEQUENCE [LARGE SCALE GENOMIC DNA]</scope>
    <source>
        <strain evidence="4 5">BG8</strain>
    </source>
</reference>
<feature type="transmembrane region" description="Helical" evidence="1">
    <location>
        <begin position="256"/>
        <end position="273"/>
    </location>
</feature>
<sequence length="412" mass="44759">MNMLKFLLARSTPVVLALLLGFVASIAGAAPSAVTPEAESDRIAAPKDIAVEVFIREGCPHCEKARSFLGALAAERPELRILLRDVGQDAAALERLRELANAQGIGKPGVPAFYIDRRLMIGFSDETNTGKQLLDALADAKRPQPAAPPESCTLDQAQVCEKPPEPAGFEVSLFGHTLAPDRAGLPLFTLAMGLLDGFNPCSMWVLILMISLLAPMRDRWRMFAVAGTFIAVEGLAYLVFMAAWLNLFLLVGFSRVSQLIIAALAIGAGMIHIKDALAFGRGISLSIPQQSKPGLYARIRRILQAENLLGALIAAAMLAVLVQIVEFLCTSGFPALYTRILTLRQLDPWSYYGYLLLYNAAYMFDDMLVLGVGIFTLSQRRLQEKEGRWLKLASGGVMIALGVYLLEARHSG</sequence>
<dbReference type="InterPro" id="IPR036249">
    <property type="entry name" value="Thioredoxin-like_sf"/>
</dbReference>
<dbReference type="HOGENOM" id="CLU_046133_0_0_6"/>
<keyword evidence="1" id="KW-0472">Membrane</keyword>
<evidence type="ECO:0000313" key="5">
    <source>
        <dbReference type="Proteomes" id="UP000005090"/>
    </source>
</evidence>
<feature type="transmembrane region" description="Helical" evidence="1">
    <location>
        <begin position="187"/>
        <end position="210"/>
    </location>
</feature>
<dbReference type="SUPFAM" id="SSF52833">
    <property type="entry name" value="Thioredoxin-like"/>
    <property type="match status" value="1"/>
</dbReference>
<feature type="chain" id="PRO_5003613521" evidence="2">
    <location>
        <begin position="30"/>
        <end position="412"/>
    </location>
</feature>
<evidence type="ECO:0000259" key="3">
    <source>
        <dbReference type="Pfam" id="PF00462"/>
    </source>
</evidence>
<name>H8GG21_METAL</name>
<feature type="transmembrane region" description="Helical" evidence="1">
    <location>
        <begin position="389"/>
        <end position="406"/>
    </location>
</feature>
<dbReference type="PROSITE" id="PS51354">
    <property type="entry name" value="GLUTAREDOXIN_2"/>
    <property type="match status" value="1"/>
</dbReference>
<feature type="transmembrane region" description="Helical" evidence="1">
    <location>
        <begin position="308"/>
        <end position="336"/>
    </location>
</feature>
<dbReference type="EMBL" id="CM001475">
    <property type="protein sequence ID" value="EIC29945.1"/>
    <property type="molecule type" value="Genomic_DNA"/>
</dbReference>
<protein>
    <submittedName>
        <fullName evidence="4">Glutaredoxin-like protein</fullName>
    </submittedName>
</protein>
<evidence type="ECO:0000313" key="4">
    <source>
        <dbReference type="EMBL" id="EIC29945.1"/>
    </source>
</evidence>
<keyword evidence="1" id="KW-1133">Transmembrane helix</keyword>
<feature type="signal peptide" evidence="2">
    <location>
        <begin position="1"/>
        <end position="29"/>
    </location>
</feature>
<dbReference type="STRING" id="686340.Metal_2194"/>
<keyword evidence="5" id="KW-1185">Reference proteome</keyword>
<accession>H8GG21</accession>
<evidence type="ECO:0000256" key="1">
    <source>
        <dbReference type="SAM" id="Phobius"/>
    </source>
</evidence>
<feature type="transmembrane region" description="Helical" evidence="1">
    <location>
        <begin position="356"/>
        <end position="377"/>
    </location>
</feature>
<gene>
    <name evidence="4" type="ORF">Metal_2194</name>
</gene>
<dbReference type="Proteomes" id="UP000005090">
    <property type="component" value="Chromosome"/>
</dbReference>
<organism evidence="4 5">
    <name type="scientific">Methylomicrobium album BG8</name>
    <dbReference type="NCBI Taxonomy" id="686340"/>
    <lineage>
        <taxon>Bacteria</taxon>
        <taxon>Pseudomonadati</taxon>
        <taxon>Pseudomonadota</taxon>
        <taxon>Gammaproteobacteria</taxon>
        <taxon>Methylococcales</taxon>
        <taxon>Methylococcaceae</taxon>
        <taxon>Methylomicrobium</taxon>
    </lineage>
</organism>
<evidence type="ECO:0000256" key="2">
    <source>
        <dbReference type="SAM" id="SignalP"/>
    </source>
</evidence>
<feature type="transmembrane region" description="Helical" evidence="1">
    <location>
        <begin position="222"/>
        <end position="244"/>
    </location>
</feature>
<dbReference type="Pfam" id="PF00462">
    <property type="entry name" value="Glutaredoxin"/>
    <property type="match status" value="1"/>
</dbReference>
<dbReference type="PROSITE" id="PS00195">
    <property type="entry name" value="GLUTAREDOXIN_1"/>
    <property type="match status" value="1"/>
</dbReference>
<keyword evidence="2" id="KW-0732">Signal</keyword>
<keyword evidence="1" id="KW-0812">Transmembrane</keyword>
<dbReference type="InterPro" id="IPR011767">
    <property type="entry name" value="GLR_AS"/>
</dbReference>
<dbReference type="InterPro" id="IPR002109">
    <property type="entry name" value="Glutaredoxin"/>
</dbReference>
<feature type="domain" description="Glutaredoxin" evidence="3">
    <location>
        <begin position="51"/>
        <end position="119"/>
    </location>
</feature>
<dbReference type="eggNOG" id="COG0695">
    <property type="taxonomic scope" value="Bacteria"/>
</dbReference>
<dbReference type="Gene3D" id="3.40.30.10">
    <property type="entry name" value="Glutaredoxin"/>
    <property type="match status" value="1"/>
</dbReference>
<dbReference type="RefSeq" id="WP_005372209.1">
    <property type="nucleotide sequence ID" value="NZ_CM001475.1"/>
</dbReference>
<dbReference type="AlphaFoldDB" id="H8GG21"/>
<proteinExistence type="predicted"/>